<keyword evidence="3" id="KW-1185">Reference proteome</keyword>
<organism evidence="2 3">
    <name type="scientific">Lacrimispora amygdalina</name>
    <dbReference type="NCBI Taxonomy" id="253257"/>
    <lineage>
        <taxon>Bacteria</taxon>
        <taxon>Bacillati</taxon>
        <taxon>Bacillota</taxon>
        <taxon>Clostridia</taxon>
        <taxon>Lachnospirales</taxon>
        <taxon>Lachnospiraceae</taxon>
        <taxon>Lacrimispora</taxon>
    </lineage>
</organism>
<feature type="region of interest" description="Disordered" evidence="1">
    <location>
        <begin position="1"/>
        <end position="27"/>
    </location>
</feature>
<evidence type="ECO:0000256" key="1">
    <source>
        <dbReference type="SAM" id="MobiDB-lite"/>
    </source>
</evidence>
<dbReference type="Proteomes" id="UP001419084">
    <property type="component" value="Unassembled WGS sequence"/>
</dbReference>
<name>A0ABQ5MAW4_9FIRM</name>
<proteinExistence type="predicted"/>
<accession>A0ABQ5MAW4</accession>
<protein>
    <recommendedName>
        <fullName evidence="4">Transposase</fullName>
    </recommendedName>
</protein>
<dbReference type="RefSeq" id="WP_346066024.1">
    <property type="nucleotide sequence ID" value="NZ_BRPJ01000082.1"/>
</dbReference>
<feature type="compositionally biased region" description="Basic and acidic residues" evidence="1">
    <location>
        <begin position="11"/>
        <end position="27"/>
    </location>
</feature>
<evidence type="ECO:0000313" key="2">
    <source>
        <dbReference type="EMBL" id="GLB31969.1"/>
    </source>
</evidence>
<dbReference type="EMBL" id="BRPJ01000082">
    <property type="protein sequence ID" value="GLB31969.1"/>
    <property type="molecule type" value="Genomic_DNA"/>
</dbReference>
<reference evidence="2 3" key="1">
    <citation type="journal article" date="2024" name="Int. J. Syst. Evol. Microbiol.">
        <title>Lacrimispora brassicae sp. nov. isolated from fermented cabbage, and proposal of Clostridium indicum Gundawar et al. 2019 and Clostridium methoxybenzovorans Mechichi et al. 1999 as heterotypic synonyms of Lacrimispora amygdalina (Parshina et al. 2003) Haas and Blanchard 2020 and Lacrimispora indolis (McClung and McCoy 1957) Haas and Blanchard 2020, respectively.</title>
        <authorList>
            <person name="Kobayashi H."/>
            <person name="Tanizawa Y."/>
            <person name="Sakamoto M."/>
            <person name="Ohkuma M."/>
            <person name="Tohno M."/>
        </authorList>
    </citation>
    <scope>NUCLEOTIDE SEQUENCE [LARGE SCALE GENOMIC DNA]</scope>
    <source>
        <strain evidence="2 3">DSM 12857</strain>
    </source>
</reference>
<evidence type="ECO:0000313" key="3">
    <source>
        <dbReference type="Proteomes" id="UP001419084"/>
    </source>
</evidence>
<evidence type="ECO:0008006" key="4">
    <source>
        <dbReference type="Google" id="ProtNLM"/>
    </source>
</evidence>
<comment type="caution">
    <text evidence="2">The sequence shown here is derived from an EMBL/GenBank/DDBJ whole genome shotgun (WGS) entry which is preliminary data.</text>
</comment>
<gene>
    <name evidence="2" type="ORF">LAD12857_38920</name>
</gene>
<sequence>MSSEVAGTGTDRLETRSGGRELAEKVNRKSRHLGLEPIYGLENAYGYGRSLAVWLIERGYVVKDINPALAYNQRKSAPCFAKMMSMMRIVWQRF</sequence>